<sequence length="44" mass="4939">VYGSTPSKMSSKKKTFDGYIGMWPEFAPGTPEVILKWDLALFIT</sequence>
<proteinExistence type="predicted"/>
<evidence type="ECO:0000313" key="2">
    <source>
        <dbReference type="Proteomes" id="UP000789920"/>
    </source>
</evidence>
<keyword evidence="2" id="KW-1185">Reference proteome</keyword>
<organism evidence="1 2">
    <name type="scientific">Racocetra persica</name>
    <dbReference type="NCBI Taxonomy" id="160502"/>
    <lineage>
        <taxon>Eukaryota</taxon>
        <taxon>Fungi</taxon>
        <taxon>Fungi incertae sedis</taxon>
        <taxon>Mucoromycota</taxon>
        <taxon>Glomeromycotina</taxon>
        <taxon>Glomeromycetes</taxon>
        <taxon>Diversisporales</taxon>
        <taxon>Gigasporaceae</taxon>
        <taxon>Racocetra</taxon>
    </lineage>
</organism>
<name>A0ACA9SXV1_9GLOM</name>
<dbReference type="Proteomes" id="UP000789920">
    <property type="component" value="Unassembled WGS sequence"/>
</dbReference>
<evidence type="ECO:0000313" key="1">
    <source>
        <dbReference type="EMBL" id="CAG8850590.1"/>
    </source>
</evidence>
<comment type="caution">
    <text evidence="1">The sequence shown here is derived from an EMBL/GenBank/DDBJ whole genome shotgun (WGS) entry which is preliminary data.</text>
</comment>
<protein>
    <submittedName>
        <fullName evidence="1">23282_t:CDS:1</fullName>
    </submittedName>
</protein>
<dbReference type="EMBL" id="CAJVQC010171608">
    <property type="protein sequence ID" value="CAG8850590.1"/>
    <property type="molecule type" value="Genomic_DNA"/>
</dbReference>
<feature type="non-terminal residue" evidence="1">
    <location>
        <position position="44"/>
    </location>
</feature>
<accession>A0ACA9SXV1</accession>
<gene>
    <name evidence="1" type="ORF">RPERSI_LOCUS36168</name>
</gene>
<feature type="non-terminal residue" evidence="1">
    <location>
        <position position="1"/>
    </location>
</feature>
<reference evidence="1" key="1">
    <citation type="submission" date="2021-06" db="EMBL/GenBank/DDBJ databases">
        <authorList>
            <person name="Kallberg Y."/>
            <person name="Tangrot J."/>
            <person name="Rosling A."/>
        </authorList>
    </citation>
    <scope>NUCLEOTIDE SEQUENCE</scope>
    <source>
        <strain evidence="1">MA461A</strain>
    </source>
</reference>